<evidence type="ECO:0008006" key="15">
    <source>
        <dbReference type="Google" id="ProtNLM"/>
    </source>
</evidence>
<proteinExistence type="inferred from homology"/>
<dbReference type="PANTHER" id="PTHR24282">
    <property type="entry name" value="CYTOCHROME P450 FAMILY MEMBER"/>
    <property type="match status" value="1"/>
</dbReference>
<dbReference type="EMBL" id="KI392311">
    <property type="protein sequence ID" value="ERN17804.1"/>
    <property type="molecule type" value="Genomic_DNA"/>
</dbReference>
<sequence length="141" mass="15721">MNMIINETQRLYPAATIISRQVRREVKFGKLSIPSGTEVVIPALAIQYDPQQWGTDVHLFKPERFSQGAMNASKSPMAFIPFGFGPRMCVGLNFATLQTKVALSMILQRFSLLLSPSYRHAPITRVTTQPQHGAPIILNPL</sequence>
<comment type="cofactor">
    <cofactor evidence="11">
        <name>heme</name>
        <dbReference type="ChEBI" id="CHEBI:30413"/>
    </cofactor>
</comment>
<accession>U5D5T0</accession>
<evidence type="ECO:0000313" key="13">
    <source>
        <dbReference type="EMBL" id="ERN17804.1"/>
    </source>
</evidence>
<evidence type="ECO:0000256" key="6">
    <source>
        <dbReference type="ARBA" id="ARBA00022989"/>
    </source>
</evidence>
<dbReference type="AlphaFoldDB" id="U5D5T0"/>
<dbReference type="GO" id="GO:0016705">
    <property type="term" value="F:oxidoreductase activity, acting on paired donors, with incorporation or reduction of molecular oxygen"/>
    <property type="evidence" value="ECO:0007669"/>
    <property type="project" value="InterPro"/>
</dbReference>
<keyword evidence="9 12" id="KW-0503">Monooxygenase</keyword>
<keyword evidence="3 11" id="KW-0349">Heme</keyword>
<keyword evidence="14" id="KW-1185">Reference proteome</keyword>
<evidence type="ECO:0000256" key="5">
    <source>
        <dbReference type="ARBA" id="ARBA00022723"/>
    </source>
</evidence>
<name>U5D5T0_AMBTC</name>
<evidence type="ECO:0000256" key="4">
    <source>
        <dbReference type="ARBA" id="ARBA00022692"/>
    </source>
</evidence>
<keyword evidence="7 12" id="KW-0560">Oxidoreductase</keyword>
<gene>
    <name evidence="13" type="ORF">AMTR_s00047p00167300</name>
</gene>
<dbReference type="eggNOG" id="KOG0157">
    <property type="taxonomic scope" value="Eukaryota"/>
</dbReference>
<keyword evidence="5 11" id="KW-0479">Metal-binding</keyword>
<dbReference type="Gramene" id="ERN17804">
    <property type="protein sequence ID" value="ERN17804"/>
    <property type="gene ID" value="AMTR_s00047p00167300"/>
</dbReference>
<keyword evidence="4" id="KW-0812">Transmembrane</keyword>
<dbReference type="PANTHER" id="PTHR24282:SF211">
    <property type="entry name" value="CYTOCHROME P450-RELATED"/>
    <property type="match status" value="1"/>
</dbReference>
<evidence type="ECO:0000313" key="14">
    <source>
        <dbReference type="Proteomes" id="UP000017836"/>
    </source>
</evidence>
<keyword evidence="6" id="KW-1133">Transmembrane helix</keyword>
<dbReference type="OMA" id="MIINEPL"/>
<comment type="similarity">
    <text evidence="2 12">Belongs to the cytochrome P450 family.</text>
</comment>
<dbReference type="GO" id="GO:0004497">
    <property type="term" value="F:monooxygenase activity"/>
    <property type="evidence" value="ECO:0007669"/>
    <property type="project" value="UniProtKB-KW"/>
</dbReference>
<dbReference type="InterPro" id="IPR001128">
    <property type="entry name" value="Cyt_P450"/>
</dbReference>
<evidence type="ECO:0000256" key="1">
    <source>
        <dbReference type="ARBA" id="ARBA00004370"/>
    </source>
</evidence>
<keyword evidence="8 11" id="KW-0408">Iron</keyword>
<evidence type="ECO:0000256" key="10">
    <source>
        <dbReference type="ARBA" id="ARBA00023136"/>
    </source>
</evidence>
<protein>
    <recommendedName>
        <fullName evidence="15">Cytochrome P450</fullName>
    </recommendedName>
</protein>
<dbReference type="InterPro" id="IPR036396">
    <property type="entry name" value="Cyt_P450_sf"/>
</dbReference>
<dbReference type="PRINTS" id="PR00385">
    <property type="entry name" value="P450"/>
</dbReference>
<dbReference type="PROSITE" id="PS00086">
    <property type="entry name" value="CYTOCHROME_P450"/>
    <property type="match status" value="1"/>
</dbReference>
<dbReference type="GO" id="GO:0005506">
    <property type="term" value="F:iron ion binding"/>
    <property type="evidence" value="ECO:0007669"/>
    <property type="project" value="InterPro"/>
</dbReference>
<dbReference type="STRING" id="13333.U5D5T0"/>
<dbReference type="GO" id="GO:0016020">
    <property type="term" value="C:membrane"/>
    <property type="evidence" value="ECO:0007669"/>
    <property type="project" value="UniProtKB-SubCell"/>
</dbReference>
<dbReference type="SUPFAM" id="SSF48264">
    <property type="entry name" value="Cytochrome P450"/>
    <property type="match status" value="1"/>
</dbReference>
<evidence type="ECO:0000256" key="3">
    <source>
        <dbReference type="ARBA" id="ARBA00022617"/>
    </source>
</evidence>
<dbReference type="PRINTS" id="PR00463">
    <property type="entry name" value="EP450I"/>
</dbReference>
<evidence type="ECO:0000256" key="7">
    <source>
        <dbReference type="ARBA" id="ARBA00023002"/>
    </source>
</evidence>
<dbReference type="InterPro" id="IPR050665">
    <property type="entry name" value="Cytochrome_P450_Monooxygen"/>
</dbReference>
<dbReference type="InterPro" id="IPR017972">
    <property type="entry name" value="Cyt_P450_CS"/>
</dbReference>
<evidence type="ECO:0000256" key="11">
    <source>
        <dbReference type="PIRSR" id="PIRSR602401-1"/>
    </source>
</evidence>
<keyword evidence="10" id="KW-0472">Membrane</keyword>
<organism evidence="13 14">
    <name type="scientific">Amborella trichopoda</name>
    <dbReference type="NCBI Taxonomy" id="13333"/>
    <lineage>
        <taxon>Eukaryota</taxon>
        <taxon>Viridiplantae</taxon>
        <taxon>Streptophyta</taxon>
        <taxon>Embryophyta</taxon>
        <taxon>Tracheophyta</taxon>
        <taxon>Spermatophyta</taxon>
        <taxon>Magnoliopsida</taxon>
        <taxon>Amborellales</taxon>
        <taxon>Amborellaceae</taxon>
        <taxon>Amborella</taxon>
    </lineage>
</organism>
<dbReference type="HOGENOM" id="CLU_001570_5_10_1"/>
<dbReference type="Gene3D" id="1.10.630.10">
    <property type="entry name" value="Cytochrome P450"/>
    <property type="match status" value="1"/>
</dbReference>
<evidence type="ECO:0000256" key="12">
    <source>
        <dbReference type="RuleBase" id="RU000461"/>
    </source>
</evidence>
<evidence type="ECO:0000256" key="8">
    <source>
        <dbReference type="ARBA" id="ARBA00023004"/>
    </source>
</evidence>
<reference evidence="14" key="1">
    <citation type="journal article" date="2013" name="Science">
        <title>The Amborella genome and the evolution of flowering plants.</title>
        <authorList>
            <consortium name="Amborella Genome Project"/>
        </authorList>
    </citation>
    <scope>NUCLEOTIDE SEQUENCE [LARGE SCALE GENOMIC DNA]</scope>
</reference>
<comment type="subcellular location">
    <subcellularLocation>
        <location evidence="1">Membrane</location>
    </subcellularLocation>
</comment>
<dbReference type="Pfam" id="PF00067">
    <property type="entry name" value="p450"/>
    <property type="match status" value="1"/>
</dbReference>
<feature type="binding site" description="axial binding residue" evidence="11">
    <location>
        <position position="89"/>
    </location>
    <ligand>
        <name>heme</name>
        <dbReference type="ChEBI" id="CHEBI:30413"/>
    </ligand>
    <ligandPart>
        <name>Fe</name>
        <dbReference type="ChEBI" id="CHEBI:18248"/>
    </ligandPart>
</feature>
<dbReference type="GO" id="GO:0020037">
    <property type="term" value="F:heme binding"/>
    <property type="evidence" value="ECO:0007669"/>
    <property type="project" value="InterPro"/>
</dbReference>
<evidence type="ECO:0000256" key="9">
    <source>
        <dbReference type="ARBA" id="ARBA00023033"/>
    </source>
</evidence>
<dbReference type="Proteomes" id="UP000017836">
    <property type="component" value="Unassembled WGS sequence"/>
</dbReference>
<dbReference type="InterPro" id="IPR002401">
    <property type="entry name" value="Cyt_P450_E_grp-I"/>
</dbReference>
<evidence type="ECO:0000256" key="2">
    <source>
        <dbReference type="ARBA" id="ARBA00010617"/>
    </source>
</evidence>